<keyword evidence="2" id="KW-0812">Transmembrane</keyword>
<name>A0A1Y2FJQ9_PROLT</name>
<dbReference type="EMBL" id="MCFI01000008">
    <property type="protein sequence ID" value="ORY83025.1"/>
    <property type="molecule type" value="Genomic_DNA"/>
</dbReference>
<protein>
    <submittedName>
        <fullName evidence="3">Uncharacterized protein</fullName>
    </submittedName>
</protein>
<evidence type="ECO:0000313" key="4">
    <source>
        <dbReference type="Proteomes" id="UP000193685"/>
    </source>
</evidence>
<proteinExistence type="predicted"/>
<dbReference type="GeneID" id="63787744"/>
<organism evidence="3 4">
    <name type="scientific">Protomyces lactucae-debilis</name>
    <dbReference type="NCBI Taxonomy" id="2754530"/>
    <lineage>
        <taxon>Eukaryota</taxon>
        <taxon>Fungi</taxon>
        <taxon>Dikarya</taxon>
        <taxon>Ascomycota</taxon>
        <taxon>Taphrinomycotina</taxon>
        <taxon>Taphrinomycetes</taxon>
        <taxon>Taphrinales</taxon>
        <taxon>Protomycetaceae</taxon>
        <taxon>Protomyces</taxon>
    </lineage>
</organism>
<evidence type="ECO:0000256" key="1">
    <source>
        <dbReference type="SAM" id="Coils"/>
    </source>
</evidence>
<dbReference type="AlphaFoldDB" id="A0A1Y2FJQ9"/>
<dbReference type="OrthoDB" id="10624794at2759"/>
<keyword evidence="4" id="KW-1185">Reference proteome</keyword>
<comment type="caution">
    <text evidence="3">The sequence shown here is derived from an EMBL/GenBank/DDBJ whole genome shotgun (WGS) entry which is preliminary data.</text>
</comment>
<dbReference type="Proteomes" id="UP000193685">
    <property type="component" value="Unassembled WGS sequence"/>
</dbReference>
<accession>A0A1Y2FJQ9</accession>
<keyword evidence="1" id="KW-0175">Coiled coil</keyword>
<sequence>MVKQSTRLTHLHDAATARQDRYLEIVSRRAPQPLASLLVDNFFFSTALYTLILFVSLLSAVLSKAKATDIGKQAQQVVNAGKKQVEGVQSTLSKEKEKLERKVKDAQASWQEEQEELKRHFQTLMTEAEDKAHAMQGALDKKIAQQAQELKQARAEIEQAKKENAGETSDMADTETLQHAHSEVAAKEKQIHALELVQKRMDRELEHEKEMHESSKLALHDAVEKLLALKKEHK</sequence>
<gene>
    <name evidence="3" type="ORF">BCR37DRAFT_392386</name>
</gene>
<keyword evidence="2" id="KW-1133">Transmembrane helix</keyword>
<keyword evidence="2" id="KW-0472">Membrane</keyword>
<feature type="transmembrane region" description="Helical" evidence="2">
    <location>
        <begin position="42"/>
        <end position="62"/>
    </location>
</feature>
<evidence type="ECO:0000256" key="2">
    <source>
        <dbReference type="SAM" id="Phobius"/>
    </source>
</evidence>
<reference evidence="3 4" key="1">
    <citation type="submission" date="2016-07" db="EMBL/GenBank/DDBJ databases">
        <title>Pervasive Adenine N6-methylation of Active Genes in Fungi.</title>
        <authorList>
            <consortium name="DOE Joint Genome Institute"/>
            <person name="Mondo S.J."/>
            <person name="Dannebaum R.O."/>
            <person name="Kuo R.C."/>
            <person name="Labutti K."/>
            <person name="Haridas S."/>
            <person name="Kuo A."/>
            <person name="Salamov A."/>
            <person name="Ahrendt S.R."/>
            <person name="Lipzen A."/>
            <person name="Sullivan W."/>
            <person name="Andreopoulos W.B."/>
            <person name="Clum A."/>
            <person name="Lindquist E."/>
            <person name="Daum C."/>
            <person name="Ramamoorthy G.K."/>
            <person name="Gryganskyi A."/>
            <person name="Culley D."/>
            <person name="Magnuson J.K."/>
            <person name="James T.Y."/>
            <person name="O'Malley M.A."/>
            <person name="Stajich J.E."/>
            <person name="Spatafora J.W."/>
            <person name="Visel A."/>
            <person name="Grigoriev I.V."/>
        </authorList>
    </citation>
    <scope>NUCLEOTIDE SEQUENCE [LARGE SCALE GENOMIC DNA]</scope>
    <source>
        <strain evidence="3 4">12-1054</strain>
    </source>
</reference>
<evidence type="ECO:0000313" key="3">
    <source>
        <dbReference type="EMBL" id="ORY83025.1"/>
    </source>
</evidence>
<feature type="coiled-coil region" evidence="1">
    <location>
        <begin position="82"/>
        <end position="170"/>
    </location>
</feature>
<dbReference type="RefSeq" id="XP_040725606.1">
    <property type="nucleotide sequence ID" value="XM_040871145.1"/>
</dbReference>